<dbReference type="InterPro" id="IPR008490">
    <property type="entry name" value="Transposase_InsH_N"/>
</dbReference>
<accession>A0A7R8ZUB5</accession>
<organism evidence="3">
    <name type="scientific">Cyprideis torosa</name>
    <dbReference type="NCBI Taxonomy" id="163714"/>
    <lineage>
        <taxon>Eukaryota</taxon>
        <taxon>Metazoa</taxon>
        <taxon>Ecdysozoa</taxon>
        <taxon>Arthropoda</taxon>
        <taxon>Crustacea</taxon>
        <taxon>Oligostraca</taxon>
        <taxon>Ostracoda</taxon>
        <taxon>Podocopa</taxon>
        <taxon>Podocopida</taxon>
        <taxon>Cytherocopina</taxon>
        <taxon>Cytheroidea</taxon>
        <taxon>Cytherideidae</taxon>
        <taxon>Cyprideis</taxon>
    </lineage>
</organism>
<dbReference type="Pfam" id="PF01609">
    <property type="entry name" value="DDE_Tnp_1"/>
    <property type="match status" value="1"/>
</dbReference>
<evidence type="ECO:0000313" key="3">
    <source>
        <dbReference type="EMBL" id="CAD7234707.1"/>
    </source>
</evidence>
<name>A0A7R8ZUB5_9CRUS</name>
<dbReference type="NCBIfam" id="NF033578">
    <property type="entry name" value="transpos_IS5_1"/>
    <property type="match status" value="1"/>
</dbReference>
<gene>
    <name evidence="3" type="ORF">CTOB1V02_LOCUS12523</name>
</gene>
<feature type="domain" description="Transposase InsH N-terminal" evidence="2">
    <location>
        <begin position="17"/>
        <end position="115"/>
    </location>
</feature>
<protein>
    <submittedName>
        <fullName evidence="3">Uncharacterized protein</fullName>
    </submittedName>
</protein>
<dbReference type="PANTHER" id="PTHR33803">
    <property type="entry name" value="IS1478 TRANSPOSASE"/>
    <property type="match status" value="1"/>
</dbReference>
<dbReference type="GO" id="GO:0004803">
    <property type="term" value="F:transposase activity"/>
    <property type="evidence" value="ECO:0007669"/>
    <property type="project" value="InterPro"/>
</dbReference>
<dbReference type="Pfam" id="PF05598">
    <property type="entry name" value="DUF772"/>
    <property type="match status" value="1"/>
</dbReference>
<evidence type="ECO:0000259" key="2">
    <source>
        <dbReference type="Pfam" id="PF05598"/>
    </source>
</evidence>
<dbReference type="InterPro" id="IPR002559">
    <property type="entry name" value="Transposase_11"/>
</dbReference>
<proteinExistence type="predicted"/>
<dbReference type="GO" id="GO:0003677">
    <property type="term" value="F:DNA binding"/>
    <property type="evidence" value="ECO:0007669"/>
    <property type="project" value="InterPro"/>
</dbReference>
<dbReference type="AlphaFoldDB" id="A0A7R8ZUB5"/>
<dbReference type="InterPro" id="IPR047710">
    <property type="entry name" value="Transpos_IS5-like"/>
</dbReference>
<evidence type="ECO:0000259" key="1">
    <source>
        <dbReference type="Pfam" id="PF01609"/>
    </source>
</evidence>
<dbReference type="OrthoDB" id="6392452at2759"/>
<reference evidence="3" key="1">
    <citation type="submission" date="2020-11" db="EMBL/GenBank/DDBJ databases">
        <authorList>
            <person name="Tran Van P."/>
        </authorList>
    </citation>
    <scope>NUCLEOTIDE SEQUENCE</scope>
</reference>
<sequence length="461" mass="52092">MKPKPQLTPSDDLFRPRLDSFIDLRHEWVRLADSIDWRALEESWSNAITSTRGAPAKPVRLIAGLMLIQHTEALSDEAVIAAWVINPYYQYFCGETFFQHQAPIDASTMSVWRKRLGEERVRQLLELTIMTAKAVDFVTDKDCGQVIVDTTVQEKAIAHPTDSRLREVARRKVLAFARRNGISIKQSYARKGPAIARQIGRYAHAKQYKRMRRALKAQRTMLGRLIRDVDRQVAKRPDLKDGWRAIKAKAERLNDPPKKGSEKLYAWHAPEAECISKGKARKRFEFGVKVSLATTHKQGLILVSETYPGNPYDGHTLASTLQSAAINSGVQPKRVFVDKGYRGARVENVTVYRHGMRGLTPHFKRLLRRRSTIEGTIGHTKTDGRADRCWLQGMTGDAIHALLCGAGHNIRLLLRFLRLFWARILEARGVHQATHWLQAAITAMVAAALAMDGLRAQQTSA</sequence>
<feature type="domain" description="Transposase IS4-like" evidence="1">
    <location>
        <begin position="228"/>
        <end position="345"/>
    </location>
</feature>
<dbReference type="EMBL" id="OB669549">
    <property type="protein sequence ID" value="CAD7234707.1"/>
    <property type="molecule type" value="Genomic_DNA"/>
</dbReference>
<dbReference type="GO" id="GO:0006313">
    <property type="term" value="P:DNA transposition"/>
    <property type="evidence" value="ECO:0007669"/>
    <property type="project" value="InterPro"/>
</dbReference>
<dbReference type="PANTHER" id="PTHR33803:SF3">
    <property type="entry name" value="BLL1974 PROTEIN"/>
    <property type="match status" value="1"/>
</dbReference>